<feature type="region of interest" description="Disordered" evidence="1">
    <location>
        <begin position="469"/>
        <end position="518"/>
    </location>
</feature>
<evidence type="ECO:0000256" key="1">
    <source>
        <dbReference type="SAM" id="MobiDB-lite"/>
    </source>
</evidence>
<feature type="region of interest" description="Disordered" evidence="1">
    <location>
        <begin position="256"/>
        <end position="305"/>
    </location>
</feature>
<accession>A0AAN6JSM7</accession>
<gene>
    <name evidence="2" type="ORF">OC846_004595</name>
</gene>
<dbReference type="Proteomes" id="UP001176517">
    <property type="component" value="Unassembled WGS sequence"/>
</dbReference>
<dbReference type="AlphaFoldDB" id="A0AAN6JSM7"/>
<reference evidence="2" key="1">
    <citation type="journal article" date="2023" name="PhytoFront">
        <title>Draft Genome Resources of Seven Strains of Tilletia horrida, Causal Agent of Kernel Smut of Rice.</title>
        <authorList>
            <person name="Khanal S."/>
            <person name="Antony Babu S."/>
            <person name="Zhou X.G."/>
        </authorList>
    </citation>
    <scope>NUCLEOTIDE SEQUENCE</scope>
    <source>
        <strain evidence="2">TX6</strain>
    </source>
</reference>
<feature type="compositionally biased region" description="Basic and acidic residues" evidence="1">
    <location>
        <begin position="96"/>
        <end position="105"/>
    </location>
</feature>
<feature type="region of interest" description="Disordered" evidence="1">
    <location>
        <begin position="324"/>
        <end position="426"/>
    </location>
</feature>
<evidence type="ECO:0000313" key="2">
    <source>
        <dbReference type="EMBL" id="KAK0548134.1"/>
    </source>
</evidence>
<proteinExistence type="predicted"/>
<keyword evidence="3" id="KW-1185">Reference proteome</keyword>
<sequence length="703" mass="76525">MILNTLAIKAEAININPHHKSHGRSHSQPINASASAAYLGAQNESEHHAVIHEHSENGHVTTFDILTRAATTLSHPTTWAQSMYNLVASASAIGETHHSELHHESANSGSAPADQTHSNITASATRPLVTCITPPVLTLTEHNAFTDVTMTRRLSLTELSQPPYAPWPPRATRTALCATAAACASRAVANGEEDPNRFMLPWIMDKRFMFPLPLDHQGRASFRSGRWWSRRNLGYEHIRPVPVKFVMRTKSRLPAAAPEIQERSSSLAEGAAPNVGGSCDDVGDETLPLSHGRRPQRHSTLPTSISRSSIMTIREAALAMARAGHERVVSARRNSLPPERSSPPPPGLAIQSTAHSDAHGHVTDSDTDTDMDDFEVVAAQSRGIPIELNPQGTEEMIRPTPQRSYSPPRPPPRSRGRSPSLRKVAVSAVTEASLDEIQVVSKEPAADEAASPARRIFAQRWSMGNGRSISRVAKRERSMDSVSQDSYEESDDSLGLSDGEENASETSEESVDADSVDGYDLKQDSKRCLLLGTVLEDELDAMDCDPPIKSQVRSQGSTRYVSFFLADSPEEEAELQLINASSALKLVQRTEALVKSDLPHHHHHNLHNPQVVAHLRPKQEENEHSSTPSFAAAVLARPVPKVFMPGLHGSGGADRLAGASAKHPKLQPGGNGPPMIRPVRPPRAQQTVYLDSNSIMDWQPQLV</sequence>
<feature type="region of interest" description="Disordered" evidence="1">
    <location>
        <begin position="653"/>
        <end position="678"/>
    </location>
</feature>
<feature type="compositionally biased region" description="Acidic residues" evidence="1">
    <location>
        <begin position="486"/>
        <end position="517"/>
    </location>
</feature>
<organism evidence="2 3">
    <name type="scientific">Tilletia horrida</name>
    <dbReference type="NCBI Taxonomy" id="155126"/>
    <lineage>
        <taxon>Eukaryota</taxon>
        <taxon>Fungi</taxon>
        <taxon>Dikarya</taxon>
        <taxon>Basidiomycota</taxon>
        <taxon>Ustilaginomycotina</taxon>
        <taxon>Exobasidiomycetes</taxon>
        <taxon>Tilletiales</taxon>
        <taxon>Tilletiaceae</taxon>
        <taxon>Tilletia</taxon>
    </lineage>
</organism>
<comment type="caution">
    <text evidence="2">The sequence shown here is derived from an EMBL/GenBank/DDBJ whole genome shotgun (WGS) entry which is preliminary data.</text>
</comment>
<evidence type="ECO:0000313" key="3">
    <source>
        <dbReference type="Proteomes" id="UP001176517"/>
    </source>
</evidence>
<dbReference type="EMBL" id="JAPDMZ010000143">
    <property type="protein sequence ID" value="KAK0548134.1"/>
    <property type="molecule type" value="Genomic_DNA"/>
</dbReference>
<feature type="region of interest" description="Disordered" evidence="1">
    <location>
        <begin position="96"/>
        <end position="122"/>
    </location>
</feature>
<protein>
    <submittedName>
        <fullName evidence="2">Uncharacterized protein</fullName>
    </submittedName>
</protein>
<feature type="compositionally biased region" description="Polar residues" evidence="1">
    <location>
        <begin position="106"/>
        <end position="122"/>
    </location>
</feature>
<name>A0AAN6JSM7_9BASI</name>
<feature type="compositionally biased region" description="Acidic residues" evidence="1">
    <location>
        <begin position="365"/>
        <end position="375"/>
    </location>
</feature>